<sequence>MRGPFQEEFYQCVTFGSYKEEWQRQLYSIASLLLMFVVPLVIIGTAYGLIFTTISRKSREVSAFLLSLIKAAADCNESGNGPREVVIMMQSPVPGVDSQVVHHANSTPVLIWHSSELGPVLDSLNPLNRRKALITVLRHYGHACLCGEGCDPKLSREESIVSSCSGDVNGRGPVRSNLLRRAKRKSLRMSVVIVLAFIICWSPYYIIFICITFLDWQEIDPRTLLWFSFIGLSSSMLNPIIYGAFQLCKVHKPRAYLPFHRLLAQDEVVKETDPTADFLTTGIIRLKKSATEKRLVSHVHCRPLSP</sequence>
<dbReference type="InterPro" id="IPR017452">
    <property type="entry name" value="GPCR_Rhodpsn_7TM"/>
</dbReference>
<dbReference type="InterPro" id="IPR000276">
    <property type="entry name" value="GPCR_Rhodpsn"/>
</dbReference>
<evidence type="ECO:0000256" key="2">
    <source>
        <dbReference type="ARBA" id="ARBA00022475"/>
    </source>
</evidence>
<dbReference type="Gene3D" id="1.20.1070.10">
    <property type="entry name" value="Rhodopsin 7-helix transmembrane proteins"/>
    <property type="match status" value="1"/>
</dbReference>
<dbReference type="AlphaFoldDB" id="A0A2T7NDX2"/>
<protein>
    <recommendedName>
        <fullName evidence="8">G-protein coupled receptors family 1 profile domain-containing protein</fullName>
    </recommendedName>
</protein>
<dbReference type="PROSITE" id="PS50262">
    <property type="entry name" value="G_PROTEIN_RECEP_F1_2"/>
    <property type="match status" value="1"/>
</dbReference>
<evidence type="ECO:0000256" key="7">
    <source>
        <dbReference type="SAM" id="Phobius"/>
    </source>
</evidence>
<comment type="subcellular location">
    <subcellularLocation>
        <location evidence="1">Cell membrane</location>
        <topology evidence="1">Multi-pass membrane protein</topology>
    </subcellularLocation>
</comment>
<feature type="transmembrane region" description="Helical" evidence="7">
    <location>
        <begin position="189"/>
        <end position="214"/>
    </location>
</feature>
<dbReference type="OrthoDB" id="6022667at2759"/>
<dbReference type="GO" id="GO:0005886">
    <property type="term" value="C:plasma membrane"/>
    <property type="evidence" value="ECO:0007669"/>
    <property type="project" value="UniProtKB-SubCell"/>
</dbReference>
<keyword evidence="5 7" id="KW-0472">Membrane</keyword>
<name>A0A2T7NDX2_POMCA</name>
<keyword evidence="2" id="KW-1003">Cell membrane</keyword>
<evidence type="ECO:0000313" key="10">
    <source>
        <dbReference type="Proteomes" id="UP000245119"/>
    </source>
</evidence>
<comment type="caution">
    <text evidence="9">The sequence shown here is derived from an EMBL/GenBank/DDBJ whole genome shotgun (WGS) entry which is preliminary data.</text>
</comment>
<evidence type="ECO:0000256" key="5">
    <source>
        <dbReference type="ARBA" id="ARBA00023136"/>
    </source>
</evidence>
<gene>
    <name evidence="9" type="ORF">C0Q70_19862</name>
</gene>
<feature type="transmembrane region" description="Helical" evidence="7">
    <location>
        <begin position="226"/>
        <end position="245"/>
    </location>
</feature>
<dbReference type="PANTHER" id="PTHR24241:SF76">
    <property type="entry name" value="NEUROPEPTIDE SIFAMIDE RECEPTOR"/>
    <property type="match status" value="1"/>
</dbReference>
<dbReference type="PRINTS" id="PR00237">
    <property type="entry name" value="GPCRRHODOPSN"/>
</dbReference>
<dbReference type="Pfam" id="PF00001">
    <property type="entry name" value="7tm_1"/>
    <property type="match status" value="1"/>
</dbReference>
<dbReference type="GO" id="GO:0032870">
    <property type="term" value="P:cellular response to hormone stimulus"/>
    <property type="evidence" value="ECO:0007669"/>
    <property type="project" value="TreeGrafter"/>
</dbReference>
<dbReference type="Proteomes" id="UP000245119">
    <property type="component" value="Linkage Group LG13"/>
</dbReference>
<keyword evidence="3 7" id="KW-0812">Transmembrane</keyword>
<keyword evidence="10" id="KW-1185">Reference proteome</keyword>
<evidence type="ECO:0000256" key="1">
    <source>
        <dbReference type="ARBA" id="ARBA00004651"/>
    </source>
</evidence>
<dbReference type="PANTHER" id="PTHR24241">
    <property type="entry name" value="NEUROPEPTIDE RECEPTOR-RELATED G-PROTEIN COUPLED RECEPTOR"/>
    <property type="match status" value="1"/>
</dbReference>
<evidence type="ECO:0000256" key="6">
    <source>
        <dbReference type="ARBA" id="ARBA00023170"/>
    </source>
</evidence>
<organism evidence="9 10">
    <name type="scientific">Pomacea canaliculata</name>
    <name type="common">Golden apple snail</name>
    <dbReference type="NCBI Taxonomy" id="400727"/>
    <lineage>
        <taxon>Eukaryota</taxon>
        <taxon>Metazoa</taxon>
        <taxon>Spiralia</taxon>
        <taxon>Lophotrochozoa</taxon>
        <taxon>Mollusca</taxon>
        <taxon>Gastropoda</taxon>
        <taxon>Caenogastropoda</taxon>
        <taxon>Architaenioglossa</taxon>
        <taxon>Ampullarioidea</taxon>
        <taxon>Ampullariidae</taxon>
        <taxon>Pomacea</taxon>
    </lineage>
</organism>
<evidence type="ECO:0000259" key="8">
    <source>
        <dbReference type="PROSITE" id="PS50262"/>
    </source>
</evidence>
<evidence type="ECO:0000313" key="9">
    <source>
        <dbReference type="EMBL" id="PVD19374.1"/>
    </source>
</evidence>
<keyword evidence="4 7" id="KW-1133">Transmembrane helix</keyword>
<keyword evidence="6" id="KW-0675">Receptor</keyword>
<dbReference type="SUPFAM" id="SSF81321">
    <property type="entry name" value="Family A G protein-coupled receptor-like"/>
    <property type="match status" value="1"/>
</dbReference>
<accession>A0A2T7NDX2</accession>
<dbReference type="EMBL" id="PZQS01000013">
    <property type="protein sequence ID" value="PVD19374.1"/>
    <property type="molecule type" value="Genomic_DNA"/>
</dbReference>
<dbReference type="GO" id="GO:0004930">
    <property type="term" value="F:G protein-coupled receptor activity"/>
    <property type="evidence" value="ECO:0007669"/>
    <property type="project" value="InterPro"/>
</dbReference>
<evidence type="ECO:0000256" key="4">
    <source>
        <dbReference type="ARBA" id="ARBA00022989"/>
    </source>
</evidence>
<feature type="transmembrane region" description="Helical" evidence="7">
    <location>
        <begin position="26"/>
        <end position="50"/>
    </location>
</feature>
<dbReference type="GO" id="GO:0042277">
    <property type="term" value="F:peptide binding"/>
    <property type="evidence" value="ECO:0007669"/>
    <property type="project" value="TreeGrafter"/>
</dbReference>
<feature type="domain" description="G-protein coupled receptors family 1 profile" evidence="8">
    <location>
        <begin position="1"/>
        <end position="242"/>
    </location>
</feature>
<reference evidence="9 10" key="1">
    <citation type="submission" date="2018-04" db="EMBL/GenBank/DDBJ databases">
        <title>The genome of golden apple snail Pomacea canaliculata provides insight into stress tolerance and invasive adaptation.</title>
        <authorList>
            <person name="Liu C."/>
            <person name="Liu B."/>
            <person name="Ren Y."/>
            <person name="Zhang Y."/>
            <person name="Wang H."/>
            <person name="Li S."/>
            <person name="Jiang F."/>
            <person name="Yin L."/>
            <person name="Zhang G."/>
            <person name="Qian W."/>
            <person name="Fan W."/>
        </authorList>
    </citation>
    <scope>NUCLEOTIDE SEQUENCE [LARGE SCALE GENOMIC DNA]</scope>
    <source>
        <strain evidence="9">SZHN2017</strain>
        <tissue evidence="9">Muscle</tissue>
    </source>
</reference>
<proteinExistence type="predicted"/>
<evidence type="ECO:0000256" key="3">
    <source>
        <dbReference type="ARBA" id="ARBA00022692"/>
    </source>
</evidence>